<evidence type="ECO:0000313" key="3">
    <source>
        <dbReference type="EMBL" id="QDL91575.1"/>
    </source>
</evidence>
<dbReference type="Pfam" id="PF10099">
    <property type="entry name" value="RskA_C"/>
    <property type="match status" value="1"/>
</dbReference>
<dbReference type="OrthoDB" id="9816387at2"/>
<dbReference type="GO" id="GO:0005886">
    <property type="term" value="C:plasma membrane"/>
    <property type="evidence" value="ECO:0007669"/>
    <property type="project" value="InterPro"/>
</dbReference>
<evidence type="ECO:0000259" key="2">
    <source>
        <dbReference type="Pfam" id="PF10099"/>
    </source>
</evidence>
<dbReference type="EMBL" id="CP040818">
    <property type="protein sequence ID" value="QDL91575.1"/>
    <property type="molecule type" value="Genomic_DNA"/>
</dbReference>
<dbReference type="AlphaFoldDB" id="A0A5B8FT66"/>
<dbReference type="Proteomes" id="UP000305888">
    <property type="component" value="Chromosome"/>
</dbReference>
<dbReference type="InterPro" id="IPR018764">
    <property type="entry name" value="RskA_C"/>
</dbReference>
<sequence length="267" mass="27141">MSVSPEDLDLAEAFALGLLPDSERAAVEARAAAEPDLAEAIARAEDRFAELSATAPDLGASPELWSRIAAALAAAPERGDGGAASGPLASSAAEATPAPAGTAPARAEPPAPGPRTARRTGARPAPRSWRRTAFGSIAASLVLAALLGWQIFSNQAPAMVAVLLDPSGQPVVMVEAFDDDRVQVTMLSDISLPPGRAMELWTKPDPDGPPVSLGVLTRASATTLVGPPLPDPQAEQLYEITLEDATGSPTGGPTGDVVGIGTAKPPR</sequence>
<keyword evidence="4" id="KW-1185">Reference proteome</keyword>
<protein>
    <recommendedName>
        <fullName evidence="2">Anti-sigma K factor RskA C-terminal domain-containing protein</fullName>
    </recommendedName>
</protein>
<organism evidence="3 4">
    <name type="scientific">Paroceanicella profunda</name>
    <dbReference type="NCBI Taxonomy" id="2579971"/>
    <lineage>
        <taxon>Bacteria</taxon>
        <taxon>Pseudomonadati</taxon>
        <taxon>Pseudomonadota</taxon>
        <taxon>Alphaproteobacteria</taxon>
        <taxon>Rhodobacterales</taxon>
        <taxon>Paracoccaceae</taxon>
        <taxon>Paroceanicella</taxon>
    </lineage>
</organism>
<gene>
    <name evidence="3" type="ORF">FDP22_07115</name>
</gene>
<proteinExistence type="predicted"/>
<evidence type="ECO:0000313" key="4">
    <source>
        <dbReference type="Proteomes" id="UP000305888"/>
    </source>
</evidence>
<evidence type="ECO:0000256" key="1">
    <source>
        <dbReference type="SAM" id="MobiDB-lite"/>
    </source>
</evidence>
<name>A0A5B8FT66_9RHOB</name>
<feature type="compositionally biased region" description="Low complexity" evidence="1">
    <location>
        <begin position="85"/>
        <end position="106"/>
    </location>
</feature>
<feature type="region of interest" description="Disordered" evidence="1">
    <location>
        <begin position="79"/>
        <end position="128"/>
    </location>
</feature>
<feature type="region of interest" description="Disordered" evidence="1">
    <location>
        <begin position="244"/>
        <end position="267"/>
    </location>
</feature>
<dbReference type="KEGG" id="ppru:FDP22_07115"/>
<dbReference type="RefSeq" id="WP_138572371.1">
    <property type="nucleotide sequence ID" value="NZ_CP040818.1"/>
</dbReference>
<reference evidence="3 4" key="1">
    <citation type="submission" date="2019-06" db="EMBL/GenBank/DDBJ databases">
        <title>Genome sequence of Rhodobacteraceae bacterium D4M1.</title>
        <authorList>
            <person name="Cao J."/>
        </authorList>
    </citation>
    <scope>NUCLEOTIDE SEQUENCE [LARGE SCALE GENOMIC DNA]</scope>
    <source>
        <strain evidence="3 4">D4M1</strain>
    </source>
</reference>
<accession>A0A5B8FT66</accession>
<feature type="domain" description="Anti-sigma K factor RskA C-terminal" evidence="2">
    <location>
        <begin position="137"/>
        <end position="257"/>
    </location>
</feature>